<dbReference type="FunFam" id="1.10.8.270:FF:000019">
    <property type="entry name" value="TBC1 domain family member 13"/>
    <property type="match status" value="1"/>
</dbReference>
<dbReference type="SMART" id="SM00338">
    <property type="entry name" value="BRLZ"/>
    <property type="match status" value="1"/>
</dbReference>
<dbReference type="PROSITE" id="PS50086">
    <property type="entry name" value="TBC_RABGAP"/>
    <property type="match status" value="1"/>
</dbReference>
<dbReference type="Pfam" id="PF00400">
    <property type="entry name" value="WD40"/>
    <property type="match status" value="1"/>
</dbReference>
<evidence type="ECO:0000313" key="17">
    <source>
        <dbReference type="EnsemblMetazoa" id="PPA00268.1"/>
    </source>
</evidence>
<dbReference type="Proteomes" id="UP000005239">
    <property type="component" value="Unassembled WGS sequence"/>
</dbReference>
<dbReference type="PANTHER" id="PTHR19871:SF14">
    <property type="entry name" value="DUF4062 DOMAIN-CONTAINING PROTEIN"/>
    <property type="match status" value="1"/>
</dbReference>
<feature type="region of interest" description="Disordered" evidence="16">
    <location>
        <begin position="2272"/>
        <end position="2298"/>
    </location>
</feature>
<dbReference type="PANTHER" id="PTHR19871">
    <property type="entry name" value="BETA TRANSDUCIN-RELATED PROTEIN"/>
    <property type="match status" value="1"/>
</dbReference>
<comment type="function">
    <text evidence="12">Acts as a GTPase-activating protein for RAB35. Together with RAB35 may be involved in regulation of insulin-induced glucose transporter SLC2A4/GLUT4 translocation to the plasma membrane in adipocytes.</text>
</comment>
<gene>
    <name evidence="17" type="primary">WBGene00089822</name>
</gene>
<keyword evidence="8" id="KW-0677">Repeat</keyword>
<dbReference type="InterPro" id="IPR004827">
    <property type="entry name" value="bZIP"/>
</dbReference>
<comment type="subcellular location">
    <subcellularLocation>
        <location evidence="1">Cytoplasm</location>
        <location evidence="1">Cytoskeleton</location>
        <location evidence="1">Cilium basal body</location>
    </subcellularLocation>
    <subcellularLocation>
        <location evidence="3">Cytoplasm</location>
        <location evidence="3">Cytoskeleton</location>
        <location evidence="3">Microtubule organizing center</location>
        <location evidence="3">Centrosome</location>
        <location evidence="3">Centriolar satellite</location>
    </subcellularLocation>
    <subcellularLocation>
        <location evidence="2">Membrane</location>
    </subcellularLocation>
</comment>
<evidence type="ECO:0000256" key="4">
    <source>
        <dbReference type="ARBA" id="ARBA00014199"/>
    </source>
</evidence>
<dbReference type="SMART" id="SM00164">
    <property type="entry name" value="TBC"/>
    <property type="match status" value="1"/>
</dbReference>
<evidence type="ECO:0000256" key="13">
    <source>
        <dbReference type="ARBA" id="ARBA00064536"/>
    </source>
</evidence>
<keyword evidence="10" id="KW-0472">Membrane</keyword>
<feature type="compositionally biased region" description="Basic and acidic residues" evidence="16">
    <location>
        <begin position="43"/>
        <end position="52"/>
    </location>
</feature>
<dbReference type="SUPFAM" id="SSF57959">
    <property type="entry name" value="Leucine zipper domain"/>
    <property type="match status" value="1"/>
</dbReference>
<dbReference type="SUPFAM" id="SSF47923">
    <property type="entry name" value="Ypt/Rab-GAP domain of gyp1p"/>
    <property type="match status" value="2"/>
</dbReference>
<dbReference type="InterPro" id="IPR056534">
    <property type="entry name" value="Beta-prop_NWD2_C"/>
</dbReference>
<keyword evidence="5" id="KW-0343">GTPase activation</keyword>
<feature type="compositionally biased region" description="Polar residues" evidence="16">
    <location>
        <begin position="1"/>
        <end position="10"/>
    </location>
</feature>
<protein>
    <recommendedName>
        <fullName evidence="14">TBC1 domain family member 13</fullName>
    </recommendedName>
    <alternativeName>
        <fullName evidence="4">TBC1 domain family member 31</fullName>
    </alternativeName>
</protein>
<dbReference type="SUPFAM" id="SSF69322">
    <property type="entry name" value="Tricorn protease domain 2"/>
    <property type="match status" value="1"/>
</dbReference>
<keyword evidence="18" id="KW-1185">Reference proteome</keyword>
<evidence type="ECO:0000256" key="12">
    <source>
        <dbReference type="ARBA" id="ARBA00059763"/>
    </source>
</evidence>
<dbReference type="Gene3D" id="1.10.8.270">
    <property type="entry name" value="putative rabgap domain of human tbc1 domain family member 14 like domains"/>
    <property type="match status" value="1"/>
</dbReference>
<dbReference type="InterPro" id="IPR019775">
    <property type="entry name" value="WD40_repeat_CS"/>
</dbReference>
<dbReference type="FunFam" id="2.130.10.10:FF:003411">
    <property type="entry name" value="GTPase activator protein"/>
    <property type="match status" value="1"/>
</dbReference>
<dbReference type="InterPro" id="IPR035969">
    <property type="entry name" value="Rab-GAP_TBC_sf"/>
</dbReference>
<dbReference type="GO" id="GO:0016020">
    <property type="term" value="C:membrane"/>
    <property type="evidence" value="ECO:0007669"/>
    <property type="project" value="UniProtKB-SubCell"/>
</dbReference>
<dbReference type="InterPro" id="IPR046347">
    <property type="entry name" value="bZIP_sf"/>
</dbReference>
<dbReference type="Pfam" id="PF23586">
    <property type="entry name" value="Beta-prop_NWD2_C"/>
    <property type="match status" value="1"/>
</dbReference>
<dbReference type="Pfam" id="PF00170">
    <property type="entry name" value="bZIP_1"/>
    <property type="match status" value="1"/>
</dbReference>
<dbReference type="Gene3D" id="2.130.10.10">
    <property type="entry name" value="YVTN repeat-like/Quinoprotein amine dehydrogenase"/>
    <property type="match status" value="3"/>
</dbReference>
<dbReference type="GO" id="GO:0003700">
    <property type="term" value="F:DNA-binding transcription factor activity"/>
    <property type="evidence" value="ECO:0007669"/>
    <property type="project" value="InterPro"/>
</dbReference>
<comment type="subunit">
    <text evidence="13">Interacts with RAB1A and RAB10; in a GTP-dependent manner.</text>
</comment>
<dbReference type="GO" id="GO:0030030">
    <property type="term" value="P:cell projection organization"/>
    <property type="evidence" value="ECO:0007669"/>
    <property type="project" value="UniProtKB-KW"/>
</dbReference>
<reference evidence="17" key="2">
    <citation type="submission" date="2022-06" db="UniProtKB">
        <authorList>
            <consortium name="EnsemblMetazoa"/>
        </authorList>
    </citation>
    <scope>IDENTIFICATION</scope>
    <source>
        <strain evidence="17">PS312</strain>
    </source>
</reference>
<dbReference type="PROSITE" id="PS00036">
    <property type="entry name" value="BZIP_BASIC"/>
    <property type="match status" value="1"/>
</dbReference>
<evidence type="ECO:0000256" key="3">
    <source>
        <dbReference type="ARBA" id="ARBA00004607"/>
    </source>
</evidence>
<dbReference type="InterPro" id="IPR015943">
    <property type="entry name" value="WD40/YVTN_repeat-like_dom_sf"/>
</dbReference>
<evidence type="ECO:0000256" key="1">
    <source>
        <dbReference type="ARBA" id="ARBA00004120"/>
    </source>
</evidence>
<dbReference type="InterPro" id="IPR027417">
    <property type="entry name" value="P-loop_NTPase"/>
</dbReference>
<dbReference type="EnsemblMetazoa" id="PPA00268.1">
    <property type="protein sequence ID" value="PPA00268.1"/>
    <property type="gene ID" value="WBGene00089822"/>
</dbReference>
<dbReference type="Gene3D" id="1.10.10.750">
    <property type="entry name" value="Ypt/Rab-GAP domain of gyp1p, domain 1"/>
    <property type="match status" value="1"/>
</dbReference>
<keyword evidence="7" id="KW-0853">WD repeat</keyword>
<dbReference type="InterPro" id="IPR001680">
    <property type="entry name" value="WD40_rpt"/>
</dbReference>
<evidence type="ECO:0000256" key="9">
    <source>
        <dbReference type="ARBA" id="ARBA00022794"/>
    </source>
</evidence>
<dbReference type="GO" id="GO:0005096">
    <property type="term" value="F:GTPase activator activity"/>
    <property type="evidence" value="ECO:0007669"/>
    <property type="project" value="UniProtKB-KW"/>
</dbReference>
<sequence length="2990" mass="336002">MQKSRSTTPPRKTARAVAKTSGTTNGETSSTRDRGPGSLPPAAKREREKERTKVDIFQQAEIVLQTQQPEAPKIDRKMAELFTRIFSGHVTSIPKPLSKLVRVFTSSTFTDTTVERNALMEDVYPRLKEYCREMHGLDFQVVDMRWGVRDEATDDHMTTKLCINEIGNCQRLSVGPNFVVFLCQKYGYRPIPSEILCTELEMLKRTLKEENEDTTVLETWYIEDANAVPSHFVLQPISSILRIPKLQEQDAATWWETEERMQQLLRKAARICYEKGFLSHEAQHNYFMSVTEREVIHGILKAKNPDEHCICYVRSTHQQHRRLADAYCQQVNTEAQKLLANLRDERVPAKISAENIRRSTVEWAGRDGIDVQYHAEYIRQFCSDFYKRITRMVDGAMAKHAQQRHPLFSEVLQHLDNVRNVSANFFGRVEQLEVAQQYVLSPSNLPIILQGENGCGKTALLAKIACSMRGWMGDTSDPVIVLRFLGTSPDSSTIAPLLTSVCDQIMIFDSLDLLSKIDGAHELLWFPPTLPSNVKLFCSITPGASTIAGTMRRLVEEEEQYVEVPSLGMDLALETIREWLKSSARTISHRQWELVTKALNKCTLPLFVKLIFATVARWKSYSRPQETILFQSVQESIHALLQRTEGQHGKLLVSHALSYITAARSGISDSEVEDLISLDDKVLDDIYQYHLPPVRRIPPLLWSRIRADLPGYLSERAADGVIVLNWYHEQFRQATVERYFKNLNHLETCHSSIAEYFLGIWGGVPKPYQYTEMQKQRFGVAENEGLADRKVPKQPNVFQAKDGKPIRFNTRKLNELPYHLLRAGRTEELLNLCLFNYDFLQAKVSSFPLQAVIGDYDDAITNLNDGDVRRQLNLVADALRLSASLLSRHPTMLPFELVGRLLPLVPNNAHLAKLLIECDLEGCKTSAFLPAHHCFHSPGGPLKFSLEEHMFAVFGMQLTTDKKMLVTTSNQIIVWDVSTGDLARVVNPNIDGVFFGLSLSPDDKFAAAYTNNNQIIVISLITGEYLSIEPEAMVNQMEVENVEWTLGNQLLLWSRTHFFIYTLDGKLMHQQTIEQIGGREKLLHVFYCGPQRCRFVTWSGERDDWQLTMTILGKVEVIEPQVIYDLYDSNVTSFGTQIVWTCVAVAFVIGLFGTIFFFNRFMQHELTEYAVLQPVANNEASKDGGAKLPSKEEIKKDEKKEDPAKEAQPSSKAPDSTMTAPTAPKGPCTEGFMCVEYTEDLAAGNAHALLKPSDDCGNYGIVRFKLVENEFRIEETITSKLEDRANAMLVFRKQPKRLRRPSEMRRASELLALGLGSRRNSEAYPGVNTPFDWLVAVTIDGFLLYRNLPSLGTSQLLTLKLPTNVRNVPIRPMHSTSALTFASNDTIFVAGTRRHLYLWNIASEQLLRAVDAHFGRILNLQSISNPHQNLLISSSIDHSIKIWNMENIFEKSYSISTMDQPIERILIAKNNPSLAVVQTRKYLGIWDIRAHRFITTLVANVHGAVVTDCLLSADGKTIIAVESDTLLVWELRTQSVVHSLPAPSVHQIVFLYREHFLGVVYKQVDTPEHKVARFAVYSLPSFEPHFSYEYPCRMFREATLMKDGRTVCLVVLFKGHDSLQTIDVVEKLFKHKFRPRQVKKQKDVIVHRVIGSPTNSNHIIVMDGDARGCVWDMKNRKLLRVLPNFNGVVSTDGKLGLYAPTKGGLYIIDMKSGSTLRTLIGAVAEGVNDVITAFTPNCLHVLYYHNGHKTLRCYRVSDGSLVGTFRPHAQLTCWTADASGNTIVIGGQDGSLLTTVLYDDLVYEEVKLKLAQLPSRKHLADYLHVPYGTSQVDEIFDVRNLGAVTAAVTRFKSLIGGGTNSKKSQGKIEIAEACPHGAIGSDYGMFNGDDHMMPFDGTLDGDLSLLLSDLDAPCSTGGSSSSYSGLASQSSSSSSPAASLASSSNCFPYQDMLVESSPMALESPPPMHHDNYMYDDRVLPMEGDMSGRATMNGGGYYEDYAAPPPARVVQARPKQLQLPQAVRPTRPAAAPATFQSVVVQQQQPKMLQQTQPLPLPKTTVLLARTTTPCVQLVSTPKGGTRLVAPIKVEPKEEITEEEDLQYFRKQEDRKQKNRAAAQQSRLRRRCELDELRSTVTELSERNRQLEEENGRLKRRVQELEHAAWSPPRKRVAAAGAAATCLMVFVMMFAFQTTPIDRNLSPFALSVPVSRQIGEATAAAGTAHSRVVRDVGAEVAPKTRALLAIEDYDEDTAAKKESVEMVEYAARLAHARNETGREGGGGGGGGERREGCGDKSAKRYPNQTETIRLNAELNNWVESHDLVEWANGLQGGRRMFTLSGLGKRRLVPEGKSNGTVSRFDSPLPRVALASNGTVKEEDRSAEGIKKMPKKKSPRGEAKREAAKERAMRDRAWKHLDMVSPGLREHGPENRPDWSTAGAGEQPEQPRLNRRLVGAAGEKERDYERLAAAVQQRTDTLYVVAMKDYLLLPAIERNATSRPRISLILPAVMNGTMTTANNQIMLMRLDLDVVGTEFHYLWTSVGNENLFLSLNICFNLVVFARVESLLLIENKIIDKDELKASCSYGVPDRLRPLLWRLLLEYLPTERASWTPFLAAQRETYNGLVRQLIVDVAAQSTTAGDPLSDCCSHWGGFFADNTTLAQIDKDVRRLCPEIQFFQQTTKWPHSEAVSVNLSGRVTQAELRTENYGVDKLVGNTKKRASAEYANAKEQGSETHWQVAERILFIYAKLNPGVKYVQGMNEVLGPIYYVLASDPDEEWAEHAEADTFFCFQQLMSEIKDNFIKTLDDSQCGIEHSMSFFHALLSAWDPVLHAHVVGRLQIKPQFYAFRWLSLMLSQEFPLPDVIGLWDALFADTKRFTLLPYVCLSMLQRVREQLLRGDFADCLRLLQNYPETDAQILVMDAYAIREGRAVRPSTRDDDAISNGSGAKKNFAGTVGYGSESIIDYLFQSRTKNVHRQTPIDHELDKEIVGDFS</sequence>
<accession>A0A8R1U3B7</accession>
<evidence type="ECO:0000313" key="18">
    <source>
        <dbReference type="Proteomes" id="UP000005239"/>
    </source>
</evidence>
<dbReference type="SUPFAM" id="SSF50998">
    <property type="entry name" value="Quinoprotein alcohol dehydrogenase-like"/>
    <property type="match status" value="1"/>
</dbReference>
<evidence type="ECO:0000256" key="8">
    <source>
        <dbReference type="ARBA" id="ARBA00022737"/>
    </source>
</evidence>
<dbReference type="SUPFAM" id="SSF52540">
    <property type="entry name" value="P-loop containing nucleoside triphosphate hydrolases"/>
    <property type="match status" value="1"/>
</dbReference>
<dbReference type="Gene3D" id="1.25.40.370">
    <property type="match status" value="1"/>
</dbReference>
<evidence type="ECO:0000256" key="14">
    <source>
        <dbReference type="ARBA" id="ARBA00067477"/>
    </source>
</evidence>
<evidence type="ECO:0000256" key="6">
    <source>
        <dbReference type="ARBA" id="ARBA00022490"/>
    </source>
</evidence>
<dbReference type="InterPro" id="IPR057588">
    <property type="entry name" value="NWD1/2-like_WH"/>
</dbReference>
<organism evidence="17 18">
    <name type="scientific">Pristionchus pacificus</name>
    <name type="common">Parasitic nematode worm</name>
    <dbReference type="NCBI Taxonomy" id="54126"/>
    <lineage>
        <taxon>Eukaryota</taxon>
        <taxon>Metazoa</taxon>
        <taxon>Ecdysozoa</taxon>
        <taxon>Nematoda</taxon>
        <taxon>Chromadorea</taxon>
        <taxon>Rhabditida</taxon>
        <taxon>Rhabditina</taxon>
        <taxon>Diplogasteromorpha</taxon>
        <taxon>Diplogasteroidea</taxon>
        <taxon>Neodiplogasteridae</taxon>
        <taxon>Pristionchus</taxon>
    </lineage>
</organism>
<dbReference type="GO" id="GO:0034451">
    <property type="term" value="C:centriolar satellite"/>
    <property type="evidence" value="ECO:0007669"/>
    <property type="project" value="UniProtKB-SubCell"/>
</dbReference>
<comment type="function">
    <text evidence="11">Molecular adapter which is involved in cilium biogenesis. Part of a functional complex including OFD1 a centriolar protein involved in cilium assembly. Could regulate the cAMP-dependent phosphorylation of OFD1, and its subsequent ubiquitination by PJA2 which ultimately leads to its proteasomal degradation.</text>
</comment>
<feature type="coiled-coil region" evidence="15">
    <location>
        <begin position="2128"/>
        <end position="2162"/>
    </location>
</feature>
<dbReference type="Pfam" id="PF00566">
    <property type="entry name" value="RabGAP-TBC"/>
    <property type="match status" value="1"/>
</dbReference>
<evidence type="ECO:0000256" key="7">
    <source>
        <dbReference type="ARBA" id="ARBA00022574"/>
    </source>
</evidence>
<dbReference type="PROSITE" id="PS00678">
    <property type="entry name" value="WD_REPEATS_1"/>
    <property type="match status" value="1"/>
</dbReference>
<feature type="compositionally biased region" description="Basic and acidic residues" evidence="16">
    <location>
        <begin position="1180"/>
        <end position="1205"/>
    </location>
</feature>
<evidence type="ECO:0000256" key="10">
    <source>
        <dbReference type="ARBA" id="ARBA00023136"/>
    </source>
</evidence>
<keyword evidence="9" id="KW-0970">Cilium biogenesis/degradation</keyword>
<dbReference type="InterPro" id="IPR000195">
    <property type="entry name" value="Rab-GAP-TBC_dom"/>
</dbReference>
<keyword evidence="6" id="KW-0963">Cytoplasm</keyword>
<keyword evidence="15" id="KW-0175">Coiled coil</keyword>
<dbReference type="InterPro" id="IPR011047">
    <property type="entry name" value="Quinoprotein_ADH-like_sf"/>
</dbReference>
<dbReference type="FunFam" id="1.10.472.80:FF:000009">
    <property type="entry name" value="TBC1 domain family member 13"/>
    <property type="match status" value="1"/>
</dbReference>
<dbReference type="Pfam" id="PF25469">
    <property type="entry name" value="WHD_NWD1"/>
    <property type="match status" value="1"/>
</dbReference>
<name>A0A2A6BGC7_PRIPA</name>
<feature type="compositionally biased region" description="Basic and acidic residues" evidence="16">
    <location>
        <begin position="2373"/>
        <end position="2384"/>
    </location>
</feature>
<dbReference type="PROSITE" id="PS50217">
    <property type="entry name" value="BZIP"/>
    <property type="match status" value="1"/>
</dbReference>
<dbReference type="Gene3D" id="1.20.5.170">
    <property type="match status" value="1"/>
</dbReference>
<feature type="region of interest" description="Disordered" evidence="16">
    <location>
        <begin position="2369"/>
        <end position="2445"/>
    </location>
</feature>
<accession>A0A2A6BGC7</accession>
<feature type="region of interest" description="Disordered" evidence="16">
    <location>
        <begin position="1918"/>
        <end position="1940"/>
    </location>
</feature>
<evidence type="ECO:0000256" key="11">
    <source>
        <dbReference type="ARBA" id="ARBA00034464"/>
    </source>
</evidence>
<reference evidence="18" key="1">
    <citation type="journal article" date="2008" name="Nat. Genet.">
        <title>The Pristionchus pacificus genome provides a unique perspective on nematode lifestyle and parasitism.</title>
        <authorList>
            <person name="Dieterich C."/>
            <person name="Clifton S.W."/>
            <person name="Schuster L.N."/>
            <person name="Chinwalla A."/>
            <person name="Delehaunty K."/>
            <person name="Dinkelacker I."/>
            <person name="Fulton L."/>
            <person name="Fulton R."/>
            <person name="Godfrey J."/>
            <person name="Minx P."/>
            <person name="Mitreva M."/>
            <person name="Roeseler W."/>
            <person name="Tian H."/>
            <person name="Witte H."/>
            <person name="Yang S.P."/>
            <person name="Wilson R.K."/>
            <person name="Sommer R.J."/>
        </authorList>
    </citation>
    <scope>NUCLEOTIDE SEQUENCE [LARGE SCALE GENOMIC DNA]</scope>
    <source>
        <strain evidence="18">PS312</strain>
    </source>
</reference>
<dbReference type="CDD" id="cd14686">
    <property type="entry name" value="bZIP"/>
    <property type="match status" value="1"/>
</dbReference>
<evidence type="ECO:0000256" key="2">
    <source>
        <dbReference type="ARBA" id="ARBA00004370"/>
    </source>
</evidence>
<feature type="compositionally biased region" description="Low complexity" evidence="16">
    <location>
        <begin position="20"/>
        <end position="29"/>
    </location>
</feature>
<evidence type="ECO:0000256" key="16">
    <source>
        <dbReference type="SAM" id="MobiDB-lite"/>
    </source>
</evidence>
<evidence type="ECO:0000256" key="15">
    <source>
        <dbReference type="SAM" id="Coils"/>
    </source>
</evidence>
<dbReference type="PROSITE" id="PS50082">
    <property type="entry name" value="WD_REPEATS_2"/>
    <property type="match status" value="1"/>
</dbReference>
<feature type="compositionally biased region" description="Polar residues" evidence="16">
    <location>
        <begin position="1208"/>
        <end position="1220"/>
    </location>
</feature>
<proteinExistence type="predicted"/>
<dbReference type="SMART" id="SM00320">
    <property type="entry name" value="WD40"/>
    <property type="match status" value="5"/>
</dbReference>
<dbReference type="Gene3D" id="1.10.472.80">
    <property type="entry name" value="Ypt/Rab-GAP domain of gyp1p, domain 3"/>
    <property type="match status" value="1"/>
</dbReference>
<feature type="region of interest" description="Disordered" evidence="16">
    <location>
        <begin position="1179"/>
        <end position="1224"/>
    </location>
</feature>
<feature type="compositionally biased region" description="Basic and acidic residues" evidence="16">
    <location>
        <begin position="2285"/>
        <end position="2296"/>
    </location>
</feature>
<feature type="compositionally biased region" description="Basic and acidic residues" evidence="16">
    <location>
        <begin position="2392"/>
        <end position="2430"/>
    </location>
</feature>
<evidence type="ECO:0000256" key="5">
    <source>
        <dbReference type="ARBA" id="ARBA00022468"/>
    </source>
</evidence>
<dbReference type="InterPro" id="IPR052752">
    <property type="entry name" value="NACHT-WD_repeat"/>
</dbReference>
<feature type="region of interest" description="Disordered" evidence="16">
    <location>
        <begin position="1"/>
        <end position="52"/>
    </location>
</feature>